<dbReference type="AlphaFoldDB" id="A0A140GR65"/>
<dbReference type="EMBL" id="CP013615">
    <property type="protein sequence ID" value="AMN31024.1"/>
    <property type="molecule type" value="Genomic_DNA"/>
</dbReference>
<organism evidence="1 2">
    <name type="scientific">Clostridium perfringens</name>
    <dbReference type="NCBI Taxonomy" id="1502"/>
    <lineage>
        <taxon>Bacteria</taxon>
        <taxon>Bacillati</taxon>
        <taxon>Bacillota</taxon>
        <taxon>Clostridia</taxon>
        <taxon>Eubacteriales</taxon>
        <taxon>Clostridiaceae</taxon>
        <taxon>Clostridium</taxon>
    </lineage>
</organism>
<dbReference type="PATRIC" id="fig|1502.177.peg.3315"/>
<dbReference type="RefSeq" id="WP_061429632.1">
    <property type="nucleotide sequence ID" value="NZ_CATNZX010000001.1"/>
</dbReference>
<name>A0A140GR65_CLOPF</name>
<proteinExistence type="predicted"/>
<dbReference type="Proteomes" id="UP000070260">
    <property type="component" value="Plasmid pJFP838A"/>
</dbReference>
<geneLocation type="plasmid" evidence="1 2">
    <name>pJFP838A</name>
</geneLocation>
<sequence>MKKELKAIIKNIAKSIRNYCEGEEEYKEAYIYKQSSDNGNCTQYCINGKLSMLFDNLKKETIGYTNDYIKNEEYYVVGDRRFIIIKETLEEGMYIINVNNKVFFIHFNQFNDLSKFNIINIFDTETNSWITKGLSLDQENDLEDEEREFIQKVGLVRYRKLVEGLNGNKSIDEVDYFGGDIGEVTKLFEEAY</sequence>
<evidence type="ECO:0000313" key="2">
    <source>
        <dbReference type="Proteomes" id="UP000070260"/>
    </source>
</evidence>
<gene>
    <name evidence="1" type="ORF">JFP838_pA0108</name>
</gene>
<accession>A0A140GR65</accession>
<keyword evidence="1" id="KW-0614">Plasmid</keyword>
<protein>
    <submittedName>
        <fullName evidence="1">Uncharacterized protein</fullName>
    </submittedName>
</protein>
<reference evidence="1 2" key="1">
    <citation type="journal article" date="2016" name="PLoS ONE">
        <title>Plasmid Characterization and Chromosome Analysis of Two netF+ Clostridium perfringens Isolates Associated with Foal and Canine Necrotizing Enteritis.</title>
        <authorList>
            <person name="Mehdizadeh Gohari I."/>
            <person name="Kropinski A.M."/>
            <person name="Weese S.J."/>
            <person name="Parreira V.R."/>
            <person name="Whitehead A.E."/>
            <person name="Boerlin P."/>
            <person name="Prescott J.F."/>
        </authorList>
    </citation>
    <scope>NUCLEOTIDE SEQUENCE [LARGE SCALE GENOMIC DNA]</scope>
    <source>
        <strain evidence="1 2">JP838</strain>
        <plasmid evidence="2">Plasmid pJFP838A</plasmid>
    </source>
</reference>
<evidence type="ECO:0000313" key="1">
    <source>
        <dbReference type="EMBL" id="AMN31024.1"/>
    </source>
</evidence>